<dbReference type="PANTHER" id="PTHR47765">
    <property type="entry name" value="3'-5' EXONUCLEASE DOMAIN-CONTAINING PROTEIN"/>
    <property type="match status" value="1"/>
</dbReference>
<sequence length="197" mass="22502">MFRESITKEELAELPLVQFEGEITVVDEYSQVNKIADFLAKQQLIGFDTETRPSFKKGVAYKVALLQLSTNGHAFLFRLNKIGLPGRIVRILQSEDIIKMGVALRDDIKALQSLADFKPNKFIDLQESVRDFGIKNFSLKKLTAIILGFRISKSQQLSNWETESLTEAQQIYAATDAWVALKIYENLFVDRLQEIKQ</sequence>
<dbReference type="SMART" id="SM00474">
    <property type="entry name" value="35EXOc"/>
    <property type="match status" value="1"/>
</dbReference>
<feature type="domain" description="3'-5' exonuclease" evidence="1">
    <location>
        <begin position="23"/>
        <end position="192"/>
    </location>
</feature>
<dbReference type="InterPro" id="IPR036397">
    <property type="entry name" value="RNaseH_sf"/>
</dbReference>
<dbReference type="GO" id="GO:0006139">
    <property type="term" value="P:nucleobase-containing compound metabolic process"/>
    <property type="evidence" value="ECO:0007669"/>
    <property type="project" value="InterPro"/>
</dbReference>
<dbReference type="EMBL" id="UOEP01000141">
    <property type="protein sequence ID" value="VAW21308.1"/>
    <property type="molecule type" value="Genomic_DNA"/>
</dbReference>
<dbReference type="SUPFAM" id="SSF53098">
    <property type="entry name" value="Ribonuclease H-like"/>
    <property type="match status" value="1"/>
</dbReference>
<keyword evidence="2" id="KW-0540">Nuclease</keyword>
<keyword evidence="2" id="KW-0378">Hydrolase</keyword>
<dbReference type="GO" id="GO:0008408">
    <property type="term" value="F:3'-5' exonuclease activity"/>
    <property type="evidence" value="ECO:0007669"/>
    <property type="project" value="InterPro"/>
</dbReference>
<dbReference type="AlphaFoldDB" id="A0A3B0TTL2"/>
<dbReference type="InterPro" id="IPR002562">
    <property type="entry name" value="3'-5'_exonuclease_dom"/>
</dbReference>
<gene>
    <name evidence="2" type="ORF">MNBD_BACTEROID01-376</name>
</gene>
<organism evidence="2">
    <name type="scientific">hydrothermal vent metagenome</name>
    <dbReference type="NCBI Taxonomy" id="652676"/>
    <lineage>
        <taxon>unclassified sequences</taxon>
        <taxon>metagenomes</taxon>
        <taxon>ecological metagenomes</taxon>
    </lineage>
</organism>
<reference evidence="2" key="1">
    <citation type="submission" date="2018-06" db="EMBL/GenBank/DDBJ databases">
        <authorList>
            <person name="Zhirakovskaya E."/>
        </authorList>
    </citation>
    <scope>NUCLEOTIDE SEQUENCE</scope>
</reference>
<dbReference type="Gene3D" id="3.30.420.10">
    <property type="entry name" value="Ribonuclease H-like superfamily/Ribonuclease H"/>
    <property type="match status" value="1"/>
</dbReference>
<dbReference type="GO" id="GO:0003676">
    <property type="term" value="F:nucleic acid binding"/>
    <property type="evidence" value="ECO:0007669"/>
    <property type="project" value="InterPro"/>
</dbReference>
<dbReference type="Pfam" id="PF01612">
    <property type="entry name" value="DNA_pol_A_exo1"/>
    <property type="match status" value="1"/>
</dbReference>
<accession>A0A3B0TTL2</accession>
<evidence type="ECO:0000313" key="2">
    <source>
        <dbReference type="EMBL" id="VAW21308.1"/>
    </source>
</evidence>
<dbReference type="InterPro" id="IPR012337">
    <property type="entry name" value="RNaseH-like_sf"/>
</dbReference>
<evidence type="ECO:0000259" key="1">
    <source>
        <dbReference type="SMART" id="SM00474"/>
    </source>
</evidence>
<proteinExistence type="predicted"/>
<dbReference type="CDD" id="cd06141">
    <property type="entry name" value="WRN_exo"/>
    <property type="match status" value="1"/>
</dbReference>
<dbReference type="PANTHER" id="PTHR47765:SF2">
    <property type="entry name" value="EXONUCLEASE MUT-7 HOMOLOG"/>
    <property type="match status" value="1"/>
</dbReference>
<dbReference type="InterPro" id="IPR052408">
    <property type="entry name" value="Exonuclease_MUT-7-like"/>
</dbReference>
<name>A0A3B0TTL2_9ZZZZ</name>
<keyword evidence="2" id="KW-0269">Exonuclease</keyword>
<protein>
    <submittedName>
        <fullName evidence="2">3'-5' exonuclease domain protein</fullName>
    </submittedName>
</protein>